<dbReference type="Gene3D" id="3.40.50.2300">
    <property type="match status" value="1"/>
</dbReference>
<protein>
    <submittedName>
        <fullName evidence="4">LytTR family DNA-binding domain-containing protein</fullName>
    </submittedName>
</protein>
<name>A0ABU5QE96_9BACT</name>
<proteinExistence type="predicted"/>
<evidence type="ECO:0000256" key="1">
    <source>
        <dbReference type="PROSITE-ProRule" id="PRU00169"/>
    </source>
</evidence>
<gene>
    <name evidence="4" type="ORF">VB248_18560</name>
</gene>
<reference evidence="4 5" key="1">
    <citation type="submission" date="2023-12" db="EMBL/GenBank/DDBJ databases">
        <title>Novel species of the genus Arcicella isolated from rivers.</title>
        <authorList>
            <person name="Lu H."/>
        </authorList>
    </citation>
    <scope>NUCLEOTIDE SEQUENCE [LARGE SCALE GENOMIC DNA]</scope>
    <source>
        <strain evidence="4 5">KCTC 23307</strain>
    </source>
</reference>
<evidence type="ECO:0000259" key="3">
    <source>
        <dbReference type="PROSITE" id="PS50930"/>
    </source>
</evidence>
<dbReference type="Proteomes" id="UP001302949">
    <property type="component" value="Unassembled WGS sequence"/>
</dbReference>
<dbReference type="InterPro" id="IPR046947">
    <property type="entry name" value="LytR-like"/>
</dbReference>
<dbReference type="InterPro" id="IPR007492">
    <property type="entry name" value="LytTR_DNA-bd_dom"/>
</dbReference>
<feature type="domain" description="HTH LytTR-type" evidence="3">
    <location>
        <begin position="133"/>
        <end position="234"/>
    </location>
</feature>
<dbReference type="SUPFAM" id="SSF52172">
    <property type="entry name" value="CheY-like"/>
    <property type="match status" value="1"/>
</dbReference>
<dbReference type="InterPro" id="IPR001789">
    <property type="entry name" value="Sig_transdc_resp-reg_receiver"/>
</dbReference>
<dbReference type="SMART" id="SM00850">
    <property type="entry name" value="LytTR"/>
    <property type="match status" value="1"/>
</dbReference>
<dbReference type="GO" id="GO:0003677">
    <property type="term" value="F:DNA binding"/>
    <property type="evidence" value="ECO:0007669"/>
    <property type="project" value="UniProtKB-KW"/>
</dbReference>
<comment type="caution">
    <text evidence="1">Lacks conserved residue(s) required for the propagation of feature annotation.</text>
</comment>
<evidence type="ECO:0000313" key="5">
    <source>
        <dbReference type="Proteomes" id="UP001302949"/>
    </source>
</evidence>
<dbReference type="RefSeq" id="WP_323298318.1">
    <property type="nucleotide sequence ID" value="NZ_JAYFUM010000024.1"/>
</dbReference>
<sequence>MNSIIIDNNYLSQQTIIQYCKRLDNDINILGVFDSVECAEEYIKTTLVKIDIIFLEAIFPGKSGVDFIADLYIVPVPYIIMTTSFQNYAVKAFDLNVVDYLMKPLIYQRFVQAIQKVTKLMKLDEEVEANEKLTIKNKGSITRFLIKDIDYIESYSDYVKIHIKKHSYLHLIALKEITKKLPENKFIQIHRRFVINIEKVISINENKISLEGNQTTELPISRAQRKAFYDKFLRN</sequence>
<organism evidence="4 5">
    <name type="scientific">Arcicella rigui</name>
    <dbReference type="NCBI Taxonomy" id="797020"/>
    <lineage>
        <taxon>Bacteria</taxon>
        <taxon>Pseudomonadati</taxon>
        <taxon>Bacteroidota</taxon>
        <taxon>Cytophagia</taxon>
        <taxon>Cytophagales</taxon>
        <taxon>Flectobacillaceae</taxon>
        <taxon>Arcicella</taxon>
    </lineage>
</organism>
<comment type="caution">
    <text evidence="4">The sequence shown here is derived from an EMBL/GenBank/DDBJ whole genome shotgun (WGS) entry which is preliminary data.</text>
</comment>
<dbReference type="SMART" id="SM00448">
    <property type="entry name" value="REC"/>
    <property type="match status" value="1"/>
</dbReference>
<dbReference type="Pfam" id="PF00072">
    <property type="entry name" value="Response_reg"/>
    <property type="match status" value="1"/>
</dbReference>
<feature type="domain" description="Response regulatory" evidence="2">
    <location>
        <begin position="2"/>
        <end position="118"/>
    </location>
</feature>
<dbReference type="Gene3D" id="2.40.50.1020">
    <property type="entry name" value="LytTr DNA-binding domain"/>
    <property type="match status" value="1"/>
</dbReference>
<dbReference type="PROSITE" id="PS50110">
    <property type="entry name" value="RESPONSE_REGULATORY"/>
    <property type="match status" value="1"/>
</dbReference>
<evidence type="ECO:0000259" key="2">
    <source>
        <dbReference type="PROSITE" id="PS50110"/>
    </source>
</evidence>
<dbReference type="PROSITE" id="PS50930">
    <property type="entry name" value="HTH_LYTTR"/>
    <property type="match status" value="1"/>
</dbReference>
<dbReference type="InterPro" id="IPR011006">
    <property type="entry name" value="CheY-like_superfamily"/>
</dbReference>
<dbReference type="Pfam" id="PF04397">
    <property type="entry name" value="LytTR"/>
    <property type="match status" value="1"/>
</dbReference>
<evidence type="ECO:0000313" key="4">
    <source>
        <dbReference type="EMBL" id="MEA5141161.1"/>
    </source>
</evidence>
<dbReference type="PANTHER" id="PTHR37299:SF1">
    <property type="entry name" value="STAGE 0 SPORULATION PROTEIN A HOMOLOG"/>
    <property type="match status" value="1"/>
</dbReference>
<accession>A0ABU5QE96</accession>
<dbReference type="PANTHER" id="PTHR37299">
    <property type="entry name" value="TRANSCRIPTIONAL REGULATOR-RELATED"/>
    <property type="match status" value="1"/>
</dbReference>
<keyword evidence="4" id="KW-0238">DNA-binding</keyword>
<dbReference type="EMBL" id="JAYFUM010000024">
    <property type="protein sequence ID" value="MEA5141161.1"/>
    <property type="molecule type" value="Genomic_DNA"/>
</dbReference>
<keyword evidence="5" id="KW-1185">Reference proteome</keyword>